<accession>A0A6B9FUK1</accession>
<dbReference type="RefSeq" id="WP_010685504.1">
    <property type="nucleotide sequence ID" value="NZ_CP043538.1"/>
</dbReference>
<sequence>MSDPEPDADFRERLLREVPDGDRDLVLGASGKQLDALGRKYDVYRTGVPLDGFDGFEDGGTEDDDA</sequence>
<evidence type="ECO:0000313" key="1">
    <source>
        <dbReference type="EMBL" id="QGY04778.1"/>
    </source>
</evidence>
<dbReference type="EMBL" id="CP043538">
    <property type="protein sequence ID" value="QGY04778.1"/>
    <property type="molecule type" value="Genomic_DNA"/>
</dbReference>
<dbReference type="Proteomes" id="UP000012488">
    <property type="component" value="Chromosome"/>
</dbReference>
<gene>
    <name evidence="1" type="ORF">MMSR116_24875</name>
</gene>
<organism evidence="1 2">
    <name type="scientific">Methylobacterium mesophilicum SR1.6/6</name>
    <dbReference type="NCBI Taxonomy" id="908290"/>
    <lineage>
        <taxon>Bacteria</taxon>
        <taxon>Pseudomonadati</taxon>
        <taxon>Pseudomonadota</taxon>
        <taxon>Alphaproteobacteria</taxon>
        <taxon>Hyphomicrobiales</taxon>
        <taxon>Methylobacteriaceae</taxon>
        <taxon>Methylobacterium</taxon>
    </lineage>
</organism>
<dbReference type="AlphaFoldDB" id="A0A6B9FUK1"/>
<evidence type="ECO:0000313" key="2">
    <source>
        <dbReference type="Proteomes" id="UP000012488"/>
    </source>
</evidence>
<reference evidence="1 2" key="2">
    <citation type="journal article" date="2013" name="Genome Announc.">
        <title>Draft Genome Sequence of Methylobacterium mesophilicum Strain SR1.6/6, Isolated from Citrus sinensis.</title>
        <authorList>
            <person name="Marinho Almeida D."/>
            <person name="Dini-Andreote F."/>
            <person name="Camargo Neves A.A."/>
            <person name="Juca Ramos R.T."/>
            <person name="Andreote F.D."/>
            <person name="Carneiro A.R."/>
            <person name="Oliveira de Souza Lima A."/>
            <person name="Caracciolo Gomes de Sa P.H."/>
            <person name="Ribeiro Barbosa M.S."/>
            <person name="Araujo W.L."/>
            <person name="Silva A."/>
        </authorList>
    </citation>
    <scope>NUCLEOTIDE SEQUENCE [LARGE SCALE GENOMIC DNA]</scope>
    <source>
        <strain evidence="1 2">SR1.6/6</strain>
    </source>
</reference>
<reference evidence="1 2" key="1">
    <citation type="journal article" date="2012" name="Genet. Mol. Biol.">
        <title>Analysis of 16S rRNA and mxaF genes revealing insights into Methylobacterium niche-specific plant association.</title>
        <authorList>
            <person name="Dourado M.N."/>
            <person name="Andreote F.D."/>
            <person name="Dini-Andreote F."/>
            <person name="Conti R."/>
            <person name="Araujo J.M."/>
            <person name="Araujo W.L."/>
        </authorList>
    </citation>
    <scope>NUCLEOTIDE SEQUENCE [LARGE SCALE GENOMIC DNA]</scope>
    <source>
        <strain evidence="1 2">SR1.6/6</strain>
    </source>
</reference>
<dbReference type="KEGG" id="mmes:MMSR116_24875"/>
<proteinExistence type="predicted"/>
<protein>
    <submittedName>
        <fullName evidence="1">Uncharacterized protein</fullName>
    </submittedName>
</protein>
<name>A0A6B9FUK1_9HYPH</name>